<proteinExistence type="predicted"/>
<accession>A0A2P2LSA4</accession>
<keyword evidence="1" id="KW-0808">Transferase</keyword>
<evidence type="ECO:0000313" key="1">
    <source>
        <dbReference type="EMBL" id="MBX20855.1"/>
    </source>
</evidence>
<organism evidence="1">
    <name type="scientific">Rhizophora mucronata</name>
    <name type="common">Asiatic mangrove</name>
    <dbReference type="NCBI Taxonomy" id="61149"/>
    <lineage>
        <taxon>Eukaryota</taxon>
        <taxon>Viridiplantae</taxon>
        <taxon>Streptophyta</taxon>
        <taxon>Embryophyta</taxon>
        <taxon>Tracheophyta</taxon>
        <taxon>Spermatophyta</taxon>
        <taxon>Magnoliopsida</taxon>
        <taxon>eudicotyledons</taxon>
        <taxon>Gunneridae</taxon>
        <taxon>Pentapetalae</taxon>
        <taxon>rosids</taxon>
        <taxon>fabids</taxon>
        <taxon>Malpighiales</taxon>
        <taxon>Rhizophoraceae</taxon>
        <taxon>Rhizophora</taxon>
    </lineage>
</organism>
<keyword evidence="1" id="KW-0418">Kinase</keyword>
<dbReference type="EMBL" id="GGEC01040371">
    <property type="protein sequence ID" value="MBX20855.1"/>
    <property type="molecule type" value="Transcribed_RNA"/>
</dbReference>
<sequence length="150" mass="16806">MAGFMRIATHGTFTNAPILLELRNHDPLTIATSVQLMPKTKSQKPSVLIVNFFLFGGERKKRKKTNLLKIHKHISKVHTAVNSYFPDFTCILFSISFPAYILHQSTVIGWEMQHLKRALRTVVRISVSAFSSILTISVKGGRISGLASQQ</sequence>
<dbReference type="AlphaFoldDB" id="A0A2P2LSA4"/>
<protein>
    <submittedName>
        <fullName evidence="1">Serine/threonine-protein kinase HT1</fullName>
    </submittedName>
</protein>
<name>A0A2P2LSA4_RHIMU</name>
<reference evidence="1" key="1">
    <citation type="submission" date="2018-02" db="EMBL/GenBank/DDBJ databases">
        <title>Rhizophora mucronata_Transcriptome.</title>
        <authorList>
            <person name="Meera S.P."/>
            <person name="Sreeshan A."/>
            <person name="Augustine A."/>
        </authorList>
    </citation>
    <scope>NUCLEOTIDE SEQUENCE</scope>
    <source>
        <tissue evidence="1">Leaf</tissue>
    </source>
</reference>
<dbReference type="GO" id="GO:0016301">
    <property type="term" value="F:kinase activity"/>
    <property type="evidence" value="ECO:0007669"/>
    <property type="project" value="UniProtKB-KW"/>
</dbReference>